<accession>A0A6N2WJ32</accession>
<dbReference type="RefSeq" id="WP_006568447.1">
    <property type="nucleotide sequence ID" value="NZ_BAABZP010000001.1"/>
</dbReference>
<dbReference type="EMBL" id="CACRSQ010000010">
    <property type="protein sequence ID" value="VYT42103.1"/>
    <property type="molecule type" value="Genomic_DNA"/>
</dbReference>
<reference evidence="1" key="1">
    <citation type="submission" date="2019-11" db="EMBL/GenBank/DDBJ databases">
        <authorList>
            <person name="Feng L."/>
        </authorList>
    </citation>
    <scope>NUCLEOTIDE SEQUENCE</scope>
    <source>
        <strain evidence="1">AcaccaeLFYP115</strain>
    </source>
</reference>
<organism evidence="1">
    <name type="scientific">Anaerostipes caccae</name>
    <dbReference type="NCBI Taxonomy" id="105841"/>
    <lineage>
        <taxon>Bacteria</taxon>
        <taxon>Bacillati</taxon>
        <taxon>Bacillota</taxon>
        <taxon>Clostridia</taxon>
        <taxon>Lachnospirales</taxon>
        <taxon>Lachnospiraceae</taxon>
        <taxon>Anaerostipes</taxon>
    </lineage>
</organism>
<sequence length="289" mass="32536">MDIWENTVLTDKGKALQAKLLQGQTLKITRVTTGAKQVPVVDLRQQTDVTEGGYDITLQPSRTEGEKSILPVLLENTGLKASYDLWQIGFFAEDPDEGELLFCISQASQAKHIPSETESPGYSVTWDFYFNTSNTAPFEVLLNSKGLVNIEAYQEHTESINELINRVNDLNTNLNNLKSEIIKKTNQSDFNLLNTKVSENSNKLKDYCIMREANTSITVAANSYSGERTYSMSSVPGYKMIAVLQITAGNRSIPVYNYYCSNTTIHFWLHNGTSTTTFTVYFRSLYIRI</sequence>
<gene>
    <name evidence="1" type="ORF">ACLFYP115_03422</name>
</gene>
<dbReference type="AlphaFoldDB" id="A0A6N2WJ32"/>
<proteinExistence type="predicted"/>
<protein>
    <submittedName>
        <fullName evidence="1">Uncharacterized protein</fullName>
    </submittedName>
</protein>
<evidence type="ECO:0000313" key="1">
    <source>
        <dbReference type="EMBL" id="VYT42103.1"/>
    </source>
</evidence>
<name>A0A6N2WJ32_9FIRM</name>